<proteinExistence type="predicted"/>
<accession>A0A2M4CKZ1</accession>
<dbReference type="AlphaFoldDB" id="A0A2M4CKZ1"/>
<sequence>MGRGVSQFVFLFFVFFFICFFTVSISICYRYFLLAFHLYFLLRHIIFVCNVCRACLRYSFYQLFLYPHDSCVVAVCLSVFVCLFGWLFCLLVLLMFSSFSILFSSILRFLTVFHSFLKLLFWDP</sequence>
<feature type="transmembrane region" description="Helical" evidence="1">
    <location>
        <begin position="38"/>
        <end position="60"/>
    </location>
</feature>
<reference evidence="2" key="1">
    <citation type="submission" date="2018-01" db="EMBL/GenBank/DDBJ databases">
        <title>An insight into the sialome of Amazonian anophelines.</title>
        <authorList>
            <person name="Ribeiro J.M."/>
            <person name="Scarpassa V."/>
            <person name="Calvo E."/>
        </authorList>
    </citation>
    <scope>NUCLEOTIDE SEQUENCE</scope>
</reference>
<feature type="transmembrane region" description="Helical" evidence="1">
    <location>
        <begin position="9"/>
        <end position="32"/>
    </location>
</feature>
<feature type="transmembrane region" description="Helical" evidence="1">
    <location>
        <begin position="101"/>
        <end position="121"/>
    </location>
</feature>
<keyword evidence="1" id="KW-1133">Transmembrane helix</keyword>
<evidence type="ECO:0000256" key="1">
    <source>
        <dbReference type="SAM" id="Phobius"/>
    </source>
</evidence>
<keyword evidence="1" id="KW-0472">Membrane</keyword>
<organism evidence="2">
    <name type="scientific">Anopheles darlingi</name>
    <name type="common">Mosquito</name>
    <dbReference type="NCBI Taxonomy" id="43151"/>
    <lineage>
        <taxon>Eukaryota</taxon>
        <taxon>Metazoa</taxon>
        <taxon>Ecdysozoa</taxon>
        <taxon>Arthropoda</taxon>
        <taxon>Hexapoda</taxon>
        <taxon>Insecta</taxon>
        <taxon>Pterygota</taxon>
        <taxon>Neoptera</taxon>
        <taxon>Endopterygota</taxon>
        <taxon>Diptera</taxon>
        <taxon>Nematocera</taxon>
        <taxon>Culicoidea</taxon>
        <taxon>Culicidae</taxon>
        <taxon>Anophelinae</taxon>
        <taxon>Anopheles</taxon>
    </lineage>
</organism>
<feature type="transmembrane region" description="Helical" evidence="1">
    <location>
        <begin position="72"/>
        <end position="95"/>
    </location>
</feature>
<keyword evidence="1" id="KW-0812">Transmembrane</keyword>
<protein>
    <submittedName>
        <fullName evidence="2">Uncharacterized protein</fullName>
    </submittedName>
</protein>
<dbReference type="EMBL" id="GGFL01001828">
    <property type="protein sequence ID" value="MBW66006.1"/>
    <property type="molecule type" value="Transcribed_RNA"/>
</dbReference>
<name>A0A2M4CKZ1_ANODA</name>
<evidence type="ECO:0000313" key="2">
    <source>
        <dbReference type="EMBL" id="MBW66006.1"/>
    </source>
</evidence>